<keyword evidence="6" id="KW-1133">Transmembrane helix</keyword>
<dbReference type="SUPFAM" id="SSF48452">
    <property type="entry name" value="TPR-like"/>
    <property type="match status" value="1"/>
</dbReference>
<accession>A0ABM1EXX8</accession>
<protein>
    <submittedName>
        <fullName evidence="9">E3 ubiquitin-protein ligase SHPRH-like</fullName>
    </submittedName>
</protein>
<feature type="transmembrane region" description="Helical" evidence="6">
    <location>
        <begin position="12"/>
        <end position="35"/>
    </location>
</feature>
<dbReference type="Gene3D" id="3.40.50.10810">
    <property type="entry name" value="Tandem AAA-ATPase domain"/>
    <property type="match status" value="1"/>
</dbReference>
<dbReference type="Gene3D" id="3.40.50.300">
    <property type="entry name" value="P-loop containing nucleotide triphosphate hydrolases"/>
    <property type="match status" value="1"/>
</dbReference>
<dbReference type="CDD" id="cd18793">
    <property type="entry name" value="SF2_C_SNF"/>
    <property type="match status" value="1"/>
</dbReference>
<gene>
    <name evidence="9" type="primary">LOC106816921</name>
</gene>
<sequence length="856" mass="96571">MFGLPTRATVRMVDVSAMLSVFMAVPSPLVAVQWWRVCLDEAQMVESVSSHTAQMALRLTAVNRWCVTGTPIERGLDDLQGLLMFLGTDPYWEKTWWQKQLYLPYCHGNSKPMISAISRVLWRTAKKDVETDGSMSTALRRPPRTCVVGMHQQREADESLTDTRVQKLFTVRWLEVRQRRTCCHRQTGVRVGCCYCRTTMTMEELLDNLIKKAVTESEESHRQLISALNGLAALHVIQGALEEAVDYYRQALASIARHSDELKTDSLQRLHTLHNLHETLSQRHLGVAPTLRDATLAEEANTLRTRYLESAAAAVVTARGELREALTNPADLARACGDGDAPWWASVIERVIEEEAEDDVIQRIQVDLDSISHQDSIVNKFRTLRGLEYIIFDHMCALRKSHDDLQGALARLDRPPTSGAICEAVECHLRPASGNVQLSCDFCKADKKFAVYEAWLFDFRDRRGKTAGEVADPATRGHGTWADSEVERCLKLLLLSQARHMSREDRRDADAHVSYMRDLKKEFRCLRAMWMALSHHVSAHDELDMATTRLRLRCTGEQPPEGAALPGHVIEPRELGDHRLRLQADRVAAAGELRRRLGQLVYLRNLERTGYGKNGGSNPDPCPTCYKPLGTEWSVLPCAHCYCEGCMRVLVEQHSFGGQRRSTRCPVCREPAEHSHISHVGVGRSHPSRYGGGEVIPIKGSHSTKVEAIVRCLMNIQREDASAKSLVFSAVSRCSCVTIAKRRVEHELDKPLRENNITHRMLHANNKFQRLNLIEATHVLLVEPILNPANQLQAIGRVHRIGQTKATFVHHFLIRNTIEERMYNMLQSVRAVPMSSDTDDNALTIGDLTSLFNDED</sequence>
<dbReference type="CDD" id="cd16569">
    <property type="entry name" value="RING-HC_SHPRH-like"/>
    <property type="match status" value="1"/>
</dbReference>
<keyword evidence="4" id="KW-0862">Zinc</keyword>
<feature type="domain" description="RING-type" evidence="7">
    <location>
        <begin position="622"/>
        <end position="669"/>
    </location>
</feature>
<dbReference type="InterPro" id="IPR011990">
    <property type="entry name" value="TPR-like_helical_dom_sf"/>
</dbReference>
<dbReference type="InterPro" id="IPR027417">
    <property type="entry name" value="P-loop_NTPase"/>
</dbReference>
<dbReference type="InterPro" id="IPR013083">
    <property type="entry name" value="Znf_RING/FYVE/PHD"/>
</dbReference>
<evidence type="ECO:0000313" key="8">
    <source>
        <dbReference type="Proteomes" id="UP000695022"/>
    </source>
</evidence>
<dbReference type="PROSITE" id="PS50089">
    <property type="entry name" value="ZF_RING_2"/>
    <property type="match status" value="1"/>
</dbReference>
<dbReference type="InterPro" id="IPR038718">
    <property type="entry name" value="SNF2-like_sf"/>
</dbReference>
<dbReference type="Proteomes" id="UP000695022">
    <property type="component" value="Unplaced"/>
</dbReference>
<dbReference type="PANTHER" id="PTHR45865">
    <property type="entry name" value="E3 UBIQUITIN-PROTEIN LIGASE SHPRH FAMILY MEMBER"/>
    <property type="match status" value="1"/>
</dbReference>
<organism evidence="8 9">
    <name type="scientific">Priapulus caudatus</name>
    <name type="common">Priapulid worm</name>
    <dbReference type="NCBI Taxonomy" id="37621"/>
    <lineage>
        <taxon>Eukaryota</taxon>
        <taxon>Metazoa</taxon>
        <taxon>Ecdysozoa</taxon>
        <taxon>Scalidophora</taxon>
        <taxon>Priapulida</taxon>
        <taxon>Priapulimorpha</taxon>
        <taxon>Priapulimorphida</taxon>
        <taxon>Priapulidae</taxon>
        <taxon>Priapulus</taxon>
    </lineage>
</organism>
<dbReference type="InterPro" id="IPR052583">
    <property type="entry name" value="ATP-helicase/E3_Ub-Ligase"/>
</dbReference>
<evidence type="ECO:0000313" key="9">
    <source>
        <dbReference type="RefSeq" id="XP_014677049.1"/>
    </source>
</evidence>
<evidence type="ECO:0000256" key="3">
    <source>
        <dbReference type="ARBA" id="ARBA00022801"/>
    </source>
</evidence>
<evidence type="ECO:0000256" key="4">
    <source>
        <dbReference type="ARBA" id="ARBA00022833"/>
    </source>
</evidence>
<keyword evidence="3" id="KW-0378">Hydrolase</keyword>
<dbReference type="GeneID" id="106816921"/>
<dbReference type="RefSeq" id="XP_014677049.1">
    <property type="nucleotide sequence ID" value="XM_014821563.1"/>
</dbReference>
<evidence type="ECO:0000256" key="1">
    <source>
        <dbReference type="ARBA" id="ARBA00022723"/>
    </source>
</evidence>
<evidence type="ECO:0000256" key="2">
    <source>
        <dbReference type="ARBA" id="ARBA00022771"/>
    </source>
</evidence>
<dbReference type="InterPro" id="IPR049730">
    <property type="entry name" value="SNF2/RAD54-like_C"/>
</dbReference>
<name>A0ABM1EXX8_PRICU</name>
<proteinExistence type="predicted"/>
<keyword evidence="2 5" id="KW-0863">Zinc-finger</keyword>
<evidence type="ECO:0000256" key="5">
    <source>
        <dbReference type="PROSITE-ProRule" id="PRU00175"/>
    </source>
</evidence>
<dbReference type="Pfam" id="PF21324">
    <property type="entry name" value="SHPRH_helical-2nd"/>
    <property type="match status" value="1"/>
</dbReference>
<dbReference type="InterPro" id="IPR017907">
    <property type="entry name" value="Znf_RING_CS"/>
</dbReference>
<dbReference type="PROSITE" id="PS00518">
    <property type="entry name" value="ZF_RING_1"/>
    <property type="match status" value="1"/>
</dbReference>
<keyword evidence="1" id="KW-0479">Metal-binding</keyword>
<dbReference type="InterPro" id="IPR000330">
    <property type="entry name" value="SNF2_N"/>
</dbReference>
<keyword evidence="6" id="KW-0812">Transmembrane</keyword>
<dbReference type="InterPro" id="IPR001841">
    <property type="entry name" value="Znf_RING"/>
</dbReference>
<dbReference type="Pfam" id="PF21325">
    <property type="entry name" value="SHPRH_helical-1st"/>
    <property type="match status" value="1"/>
</dbReference>
<dbReference type="Pfam" id="PF00176">
    <property type="entry name" value="SNF2-rel_dom"/>
    <property type="match status" value="1"/>
</dbReference>
<dbReference type="SUPFAM" id="SSF52540">
    <property type="entry name" value="P-loop containing nucleoside triphosphate hydrolases"/>
    <property type="match status" value="1"/>
</dbReference>
<evidence type="ECO:0000259" key="7">
    <source>
        <dbReference type="PROSITE" id="PS50089"/>
    </source>
</evidence>
<dbReference type="SUPFAM" id="SSF57850">
    <property type="entry name" value="RING/U-box"/>
    <property type="match status" value="1"/>
</dbReference>
<dbReference type="PANTHER" id="PTHR45865:SF1">
    <property type="entry name" value="E3 UBIQUITIN-PROTEIN LIGASE SHPRH"/>
    <property type="match status" value="1"/>
</dbReference>
<evidence type="ECO:0000256" key="6">
    <source>
        <dbReference type="SAM" id="Phobius"/>
    </source>
</evidence>
<reference evidence="9" key="1">
    <citation type="submission" date="2025-08" db="UniProtKB">
        <authorList>
            <consortium name="RefSeq"/>
        </authorList>
    </citation>
    <scope>IDENTIFICATION</scope>
</reference>
<keyword evidence="8" id="KW-1185">Reference proteome</keyword>
<dbReference type="InterPro" id="IPR048695">
    <property type="entry name" value="SHPRH_helical_2nd"/>
</dbReference>
<dbReference type="InterPro" id="IPR048686">
    <property type="entry name" value="SHPRH_helical_1st"/>
</dbReference>
<dbReference type="SMART" id="SM00184">
    <property type="entry name" value="RING"/>
    <property type="match status" value="1"/>
</dbReference>
<keyword evidence="6" id="KW-0472">Membrane</keyword>
<dbReference type="Gene3D" id="1.25.40.10">
    <property type="entry name" value="Tetratricopeptide repeat domain"/>
    <property type="match status" value="1"/>
</dbReference>
<dbReference type="Gene3D" id="3.30.40.10">
    <property type="entry name" value="Zinc/RING finger domain, C3HC4 (zinc finger)"/>
    <property type="match status" value="1"/>
</dbReference>